<organism evidence="1 2">
    <name type="scientific">Eikenella exigua</name>
    <dbReference type="NCBI Taxonomy" id="2528037"/>
    <lineage>
        <taxon>Bacteria</taxon>
        <taxon>Pseudomonadati</taxon>
        <taxon>Pseudomonadota</taxon>
        <taxon>Betaproteobacteria</taxon>
        <taxon>Neisseriales</taxon>
        <taxon>Neisseriaceae</taxon>
        <taxon>Eikenella</taxon>
    </lineage>
</organism>
<accession>A0AAX1FA61</accession>
<reference evidence="2" key="1">
    <citation type="journal article" date="2019" name="J. Anim. Genet.">
        <title>Description and whole genome sequencing of Eikenella exigua sp. nov., isolated from brain abscess and blood.</title>
        <authorList>
            <person name="Stormo K.A."/>
            <person name="Nygaard R.M."/>
            <person name="Bruvold T.S."/>
            <person name="Dimmen G."/>
            <person name="Lindemann P.C."/>
            <person name="Jordal S."/>
            <person name="Kommedal O."/>
        </authorList>
    </citation>
    <scope>NUCLEOTIDE SEQUENCE [LARGE SCALE GENOMIC DNA]</scope>
    <source>
        <strain evidence="2">PXX</strain>
        <plasmid evidence="2">unnamed1</plasmid>
    </source>
</reference>
<dbReference type="Proteomes" id="UP000326695">
    <property type="component" value="Plasmid unnamed1"/>
</dbReference>
<dbReference type="AlphaFoldDB" id="A0AAX1FA61"/>
<dbReference type="KEGG" id="eex:EZJ17_10035"/>
<keyword evidence="1" id="KW-0614">Plasmid</keyword>
<gene>
    <name evidence="1" type="ORF">EZJ17_10035</name>
</gene>
<dbReference type="RefSeq" id="WP_067442129.1">
    <property type="nucleotide sequence ID" value="NZ_CP038019.1"/>
</dbReference>
<proteinExistence type="predicted"/>
<evidence type="ECO:0000313" key="2">
    <source>
        <dbReference type="Proteomes" id="UP000326695"/>
    </source>
</evidence>
<protein>
    <recommendedName>
        <fullName evidence="3">CopG family transcriptional regulator</fullName>
    </recommendedName>
</protein>
<dbReference type="EMBL" id="CP038019">
    <property type="protein sequence ID" value="QED92994.1"/>
    <property type="molecule type" value="Genomic_DNA"/>
</dbReference>
<name>A0AAX1FA61_9NEIS</name>
<keyword evidence="2" id="KW-1185">Reference proteome</keyword>
<sequence>MGHTEKRSVTDVYGELVRDMERNAADPESRFFNGVRAVIIGDRIKRGEEVTEEDRKLWEQKVVASLTTKRDN</sequence>
<evidence type="ECO:0008006" key="3">
    <source>
        <dbReference type="Google" id="ProtNLM"/>
    </source>
</evidence>
<geneLocation type="plasmid" evidence="1 2">
    <name>unnamed1</name>
</geneLocation>
<evidence type="ECO:0000313" key="1">
    <source>
        <dbReference type="EMBL" id="QED92994.1"/>
    </source>
</evidence>